<dbReference type="AlphaFoldDB" id="A0AAP8U716"/>
<reference evidence="1 2" key="1">
    <citation type="submission" date="2018-02" db="EMBL/GenBank/DDBJ databases">
        <title>Comparative analysis of genomes of three Brevibacillus laterosporus strains producers of potent antimicrobials isolated from silage.</title>
        <authorList>
            <person name="Kojic M."/>
            <person name="Miljkovic M."/>
            <person name="Studholme D."/>
            <person name="Filipic B."/>
        </authorList>
    </citation>
    <scope>NUCLEOTIDE SEQUENCE [LARGE SCALE GENOMIC DNA]</scope>
    <source>
        <strain evidence="1 2">BGSP11</strain>
    </source>
</reference>
<name>A0AAP8U716_BRELA</name>
<gene>
    <name evidence="1" type="ORF">C4A77_00115</name>
</gene>
<dbReference type="EMBL" id="PRKQ01000001">
    <property type="protein sequence ID" value="PPB12823.1"/>
    <property type="molecule type" value="Genomic_DNA"/>
</dbReference>
<evidence type="ECO:0000313" key="1">
    <source>
        <dbReference type="EMBL" id="PPB12823.1"/>
    </source>
</evidence>
<evidence type="ECO:0000313" key="2">
    <source>
        <dbReference type="Proteomes" id="UP000239759"/>
    </source>
</evidence>
<dbReference type="Proteomes" id="UP000239759">
    <property type="component" value="Unassembled WGS sequence"/>
</dbReference>
<accession>A0AAP8U716</accession>
<sequence>MATTTPLLKLKEIRYEDDVDVMDLTSNFQVIDDWLDKNVIGRHSDLYKDYVVEGLLPATTTGVRIHDCDSIWDEIASPTGVSLQKDTVDFKSGVASLKINMLENATIGLLASASLYPIDLTSTKTIKLWAKCNVNTNEGDFALVLSDAPLAVNHKKKLTLPSLVANTWTLVELPLGTNTQLKNIISIGTLMQVDKGSCILWLDYINGVNLETIISNGKAYVQGNRIVKPLTPHAFSPYRETYLFIDKQGNYIYKEVPVGSSHPSTPDDSLLLAKVLTSSYEIIEVIDKRNLSAFEVSPTLADGQVTESKIASNAVTNSKISNNSITSSKIVQDAVLNHHIKDQVVNNPKLRDADISLGTVSDGTKAGKLNAEYRSFTIGKYDSDYFEEEIPHELNRVPKGYILVRSDKAVQIYDGYSLWTDKKIFIRGNNPNTKVTIMIF</sequence>
<dbReference type="RefSeq" id="WP_104030224.1">
    <property type="nucleotide sequence ID" value="NZ_PRKQ01000001.1"/>
</dbReference>
<proteinExistence type="predicted"/>
<organism evidence="1 2">
    <name type="scientific">Brevibacillus laterosporus</name>
    <name type="common">Bacillus laterosporus</name>
    <dbReference type="NCBI Taxonomy" id="1465"/>
    <lineage>
        <taxon>Bacteria</taxon>
        <taxon>Bacillati</taxon>
        <taxon>Bacillota</taxon>
        <taxon>Bacilli</taxon>
        <taxon>Bacillales</taxon>
        <taxon>Paenibacillaceae</taxon>
        <taxon>Brevibacillus</taxon>
    </lineage>
</organism>
<comment type="caution">
    <text evidence="1">The sequence shown here is derived from an EMBL/GenBank/DDBJ whole genome shotgun (WGS) entry which is preliminary data.</text>
</comment>
<protein>
    <submittedName>
        <fullName evidence="1">Uncharacterized protein</fullName>
    </submittedName>
</protein>